<name>A0ABW9UXY1_9SPHN</name>
<dbReference type="PROSITE" id="PS50931">
    <property type="entry name" value="HTH_LYSR"/>
    <property type="match status" value="1"/>
</dbReference>
<reference evidence="6 7" key="1">
    <citation type="submission" date="2019-12" db="EMBL/GenBank/DDBJ databases">
        <title>Genomic-based taxomic classification of the family Erythrobacteraceae.</title>
        <authorList>
            <person name="Xu L."/>
        </authorList>
    </citation>
    <scope>NUCLEOTIDE SEQUENCE [LARGE SCALE GENOMIC DNA]</scope>
    <source>
        <strain evidence="6 7">H32</strain>
    </source>
</reference>
<dbReference type="Gene3D" id="3.40.190.290">
    <property type="match status" value="1"/>
</dbReference>
<proteinExistence type="inferred from homology"/>
<dbReference type="Pfam" id="PF03466">
    <property type="entry name" value="LysR_substrate"/>
    <property type="match status" value="1"/>
</dbReference>
<gene>
    <name evidence="6" type="ORF">GRI72_07495</name>
</gene>
<dbReference type="SUPFAM" id="SSF46785">
    <property type="entry name" value="Winged helix' DNA-binding domain"/>
    <property type="match status" value="1"/>
</dbReference>
<evidence type="ECO:0000259" key="5">
    <source>
        <dbReference type="PROSITE" id="PS50931"/>
    </source>
</evidence>
<dbReference type="Gene3D" id="1.10.10.10">
    <property type="entry name" value="Winged helix-like DNA-binding domain superfamily/Winged helix DNA-binding domain"/>
    <property type="match status" value="1"/>
</dbReference>
<sequence>MGNDGINVSLMRQYVAVIEQGSFSAAARKLGVGQPAISKAVARLEDHLGVRLVLRSTRATRPTDAGRRFYEGCLEVFEAVATASQAARDEAVGSGGAIRVFAPELFGPAFLVPKLKGFLTGNPLVSLSLSTLSEGMDLVSQGADVAIFIGRPTQPDVIVRKVGMTRSALVCGPDLALRWADAIAPQDLMAAPAVVCSQGQPRLRWSFQDGGAKVAVRPEQNITVDSDSVALSAAACGHGLWMTTRLMVAEDLTAGRLCEILPRAAVPMPVYLGFAAGRTRPARVDAFAQWLGEELIAEG</sequence>
<dbReference type="EMBL" id="WTYO01000003">
    <property type="protein sequence ID" value="MXO68668.1"/>
    <property type="molecule type" value="Genomic_DNA"/>
</dbReference>
<accession>A0ABW9UXY1</accession>
<evidence type="ECO:0000313" key="7">
    <source>
        <dbReference type="Proteomes" id="UP000444401"/>
    </source>
</evidence>
<dbReference type="PANTHER" id="PTHR30537:SF5">
    <property type="entry name" value="HTH-TYPE TRANSCRIPTIONAL ACTIVATOR TTDR-RELATED"/>
    <property type="match status" value="1"/>
</dbReference>
<dbReference type="InterPro" id="IPR000847">
    <property type="entry name" value="LysR_HTH_N"/>
</dbReference>
<dbReference type="InterPro" id="IPR036388">
    <property type="entry name" value="WH-like_DNA-bd_sf"/>
</dbReference>
<dbReference type="InterPro" id="IPR005119">
    <property type="entry name" value="LysR_subst-bd"/>
</dbReference>
<feature type="domain" description="HTH lysR-type" evidence="5">
    <location>
        <begin position="6"/>
        <end position="63"/>
    </location>
</feature>
<organism evidence="6 7">
    <name type="scientific">Pelagerythrobacter marinus</name>
    <dbReference type="NCBI Taxonomy" id="538382"/>
    <lineage>
        <taxon>Bacteria</taxon>
        <taxon>Pseudomonadati</taxon>
        <taxon>Pseudomonadota</taxon>
        <taxon>Alphaproteobacteria</taxon>
        <taxon>Sphingomonadales</taxon>
        <taxon>Erythrobacteraceae</taxon>
        <taxon>Pelagerythrobacter</taxon>
    </lineage>
</organism>
<comment type="similarity">
    <text evidence="1">Belongs to the LysR transcriptional regulatory family.</text>
</comment>
<keyword evidence="4" id="KW-0804">Transcription</keyword>
<dbReference type="PRINTS" id="PR00039">
    <property type="entry name" value="HTHLYSR"/>
</dbReference>
<dbReference type="InterPro" id="IPR036390">
    <property type="entry name" value="WH_DNA-bd_sf"/>
</dbReference>
<keyword evidence="7" id="KW-1185">Reference proteome</keyword>
<keyword evidence="3" id="KW-0238">DNA-binding</keyword>
<evidence type="ECO:0000256" key="3">
    <source>
        <dbReference type="ARBA" id="ARBA00023125"/>
    </source>
</evidence>
<dbReference type="SUPFAM" id="SSF53850">
    <property type="entry name" value="Periplasmic binding protein-like II"/>
    <property type="match status" value="1"/>
</dbReference>
<evidence type="ECO:0000256" key="1">
    <source>
        <dbReference type="ARBA" id="ARBA00009437"/>
    </source>
</evidence>
<dbReference type="InterPro" id="IPR058163">
    <property type="entry name" value="LysR-type_TF_proteobact-type"/>
</dbReference>
<keyword evidence="2" id="KW-0805">Transcription regulation</keyword>
<evidence type="ECO:0000256" key="2">
    <source>
        <dbReference type="ARBA" id="ARBA00023015"/>
    </source>
</evidence>
<dbReference type="Pfam" id="PF00126">
    <property type="entry name" value="HTH_1"/>
    <property type="match status" value="1"/>
</dbReference>
<dbReference type="PANTHER" id="PTHR30537">
    <property type="entry name" value="HTH-TYPE TRANSCRIPTIONAL REGULATOR"/>
    <property type="match status" value="1"/>
</dbReference>
<dbReference type="Proteomes" id="UP000444401">
    <property type="component" value="Unassembled WGS sequence"/>
</dbReference>
<comment type="caution">
    <text evidence="6">The sequence shown here is derived from an EMBL/GenBank/DDBJ whole genome shotgun (WGS) entry which is preliminary data.</text>
</comment>
<protein>
    <submittedName>
        <fullName evidence="6">LysR family transcriptional regulator</fullName>
    </submittedName>
</protein>
<evidence type="ECO:0000313" key="6">
    <source>
        <dbReference type="EMBL" id="MXO68668.1"/>
    </source>
</evidence>
<evidence type="ECO:0000256" key="4">
    <source>
        <dbReference type="ARBA" id="ARBA00023163"/>
    </source>
</evidence>